<dbReference type="InterPro" id="IPR006076">
    <property type="entry name" value="FAD-dep_OxRdtase"/>
</dbReference>
<organism evidence="2 3">
    <name type="scientific">Phellinidium pouzarii</name>
    <dbReference type="NCBI Taxonomy" id="167371"/>
    <lineage>
        <taxon>Eukaryota</taxon>
        <taxon>Fungi</taxon>
        <taxon>Dikarya</taxon>
        <taxon>Basidiomycota</taxon>
        <taxon>Agaricomycotina</taxon>
        <taxon>Agaricomycetes</taxon>
        <taxon>Hymenochaetales</taxon>
        <taxon>Hymenochaetaceae</taxon>
        <taxon>Phellinidium</taxon>
    </lineage>
</organism>
<dbReference type="PANTHER" id="PTHR13847">
    <property type="entry name" value="SARCOSINE DEHYDROGENASE-RELATED"/>
    <property type="match status" value="1"/>
</dbReference>
<evidence type="ECO:0000259" key="1">
    <source>
        <dbReference type="Pfam" id="PF01266"/>
    </source>
</evidence>
<evidence type="ECO:0000313" key="3">
    <source>
        <dbReference type="Proteomes" id="UP000308199"/>
    </source>
</evidence>
<dbReference type="PANTHER" id="PTHR13847:SF150">
    <property type="entry name" value="OXIDOREDUCTASE TDA3-RELATED"/>
    <property type="match status" value="1"/>
</dbReference>
<dbReference type="SUPFAM" id="SSF51905">
    <property type="entry name" value="FAD/NAD(P)-binding domain"/>
    <property type="match status" value="1"/>
</dbReference>
<comment type="caution">
    <text evidence="2">The sequence shown here is derived from an EMBL/GenBank/DDBJ whole genome shotgun (WGS) entry which is preliminary data.</text>
</comment>
<keyword evidence="3" id="KW-1185">Reference proteome</keyword>
<dbReference type="GO" id="GO:0042147">
    <property type="term" value="P:retrograde transport, endosome to Golgi"/>
    <property type="evidence" value="ECO:0007669"/>
    <property type="project" value="TreeGrafter"/>
</dbReference>
<dbReference type="GO" id="GO:0005770">
    <property type="term" value="C:late endosome"/>
    <property type="evidence" value="ECO:0007669"/>
    <property type="project" value="TreeGrafter"/>
</dbReference>
<dbReference type="Pfam" id="PF01266">
    <property type="entry name" value="DAO"/>
    <property type="match status" value="1"/>
</dbReference>
<dbReference type="GO" id="GO:0005829">
    <property type="term" value="C:cytosol"/>
    <property type="evidence" value="ECO:0007669"/>
    <property type="project" value="GOC"/>
</dbReference>
<sequence length="237" mass="24992">MCALAQENGAQLIMGKAVGITYAEIPEGGKHERAVAAVAYIDADSGESRTIPASHVIVSAGPWTPTILPQVPISSMRAHSITVRPTRPVSAYVLFTEITMPEPYSAASPEIYARPNNEVYACSPGDALPLPASTAEVQVDDEVCDVLFKQVSSISAELRGGELTARQACYLANVDAGPRGCPIVGEDEKVKGLIIAAGHTCWGICNAPGTAKVVSELILDGKITCGKFSKLEPRLFI</sequence>
<dbReference type="OrthoDB" id="498204at2759"/>
<dbReference type="Gene3D" id="3.30.9.10">
    <property type="entry name" value="D-Amino Acid Oxidase, subunit A, domain 2"/>
    <property type="match status" value="1"/>
</dbReference>
<dbReference type="Proteomes" id="UP000308199">
    <property type="component" value="Unassembled WGS sequence"/>
</dbReference>
<protein>
    <recommendedName>
        <fullName evidence="1">FAD dependent oxidoreductase domain-containing protein</fullName>
    </recommendedName>
</protein>
<dbReference type="EMBL" id="SGPK01000067">
    <property type="protein sequence ID" value="THH09341.1"/>
    <property type="molecule type" value="Genomic_DNA"/>
</dbReference>
<dbReference type="Gene3D" id="3.50.50.60">
    <property type="entry name" value="FAD/NAD(P)-binding domain"/>
    <property type="match status" value="1"/>
</dbReference>
<proteinExistence type="predicted"/>
<accession>A0A4S4LDW2</accession>
<feature type="domain" description="FAD dependent oxidoreductase" evidence="1">
    <location>
        <begin position="3"/>
        <end position="217"/>
    </location>
</feature>
<dbReference type="AlphaFoldDB" id="A0A4S4LDW2"/>
<gene>
    <name evidence="2" type="ORF">EW145_g2099</name>
</gene>
<name>A0A4S4LDW2_9AGAM</name>
<reference evidence="2 3" key="1">
    <citation type="submission" date="2019-02" db="EMBL/GenBank/DDBJ databases">
        <title>Genome sequencing of the rare red list fungi Phellinidium pouzarii.</title>
        <authorList>
            <person name="Buettner E."/>
            <person name="Kellner H."/>
        </authorList>
    </citation>
    <scope>NUCLEOTIDE SEQUENCE [LARGE SCALE GENOMIC DNA]</scope>
    <source>
        <strain evidence="2 3">DSM 108285</strain>
    </source>
</reference>
<dbReference type="InterPro" id="IPR036188">
    <property type="entry name" value="FAD/NAD-bd_sf"/>
</dbReference>
<evidence type="ECO:0000313" key="2">
    <source>
        <dbReference type="EMBL" id="THH09341.1"/>
    </source>
</evidence>